<protein>
    <submittedName>
        <fullName evidence="1">Uncharacterized protein</fullName>
    </submittedName>
</protein>
<reference evidence="1" key="1">
    <citation type="submission" date="2020-03" db="EMBL/GenBank/DDBJ databases">
        <title>The deep terrestrial virosphere.</title>
        <authorList>
            <person name="Holmfeldt K."/>
            <person name="Nilsson E."/>
            <person name="Simone D."/>
            <person name="Lopez-Fernandez M."/>
            <person name="Wu X."/>
            <person name="de Brujin I."/>
            <person name="Lundin D."/>
            <person name="Andersson A."/>
            <person name="Bertilsson S."/>
            <person name="Dopson M."/>
        </authorList>
    </citation>
    <scope>NUCLEOTIDE SEQUENCE</scope>
    <source>
        <strain evidence="1">MM415B04187</strain>
    </source>
</reference>
<gene>
    <name evidence="1" type="ORF">MM415B04187_0009</name>
</gene>
<evidence type="ECO:0000313" key="1">
    <source>
        <dbReference type="EMBL" id="QJA93556.1"/>
    </source>
</evidence>
<sequence>MEVFSLERIAEELKKTEGRQRITLCFHNGELYLVKREDIAVSDYRFWGEVSFDIVDGGLINITKKEMLRP</sequence>
<proteinExistence type="predicted"/>
<dbReference type="EMBL" id="MT143158">
    <property type="protein sequence ID" value="QJA93556.1"/>
    <property type="molecule type" value="Genomic_DNA"/>
</dbReference>
<dbReference type="AlphaFoldDB" id="A0A6M3LEL0"/>
<organism evidence="1">
    <name type="scientific">viral metagenome</name>
    <dbReference type="NCBI Taxonomy" id="1070528"/>
    <lineage>
        <taxon>unclassified sequences</taxon>
        <taxon>metagenomes</taxon>
        <taxon>organismal metagenomes</taxon>
    </lineage>
</organism>
<name>A0A6M3LEL0_9ZZZZ</name>
<accession>A0A6M3LEL0</accession>